<organism evidence="2 3">
    <name type="scientific">Xenopus laevis</name>
    <name type="common">African clawed frog</name>
    <dbReference type="NCBI Taxonomy" id="8355"/>
    <lineage>
        <taxon>Eukaryota</taxon>
        <taxon>Metazoa</taxon>
        <taxon>Chordata</taxon>
        <taxon>Craniata</taxon>
        <taxon>Vertebrata</taxon>
        <taxon>Euteleostomi</taxon>
        <taxon>Amphibia</taxon>
        <taxon>Batrachia</taxon>
        <taxon>Anura</taxon>
        <taxon>Pipoidea</taxon>
        <taxon>Pipidae</taxon>
        <taxon>Xenopodinae</taxon>
        <taxon>Xenopus</taxon>
        <taxon>Xenopus</taxon>
    </lineage>
</organism>
<dbReference type="PaxDb" id="8355-A0A1L8FM61"/>
<dbReference type="SMART" id="SM00208">
    <property type="entry name" value="TNFR"/>
    <property type="match status" value="3"/>
</dbReference>
<protein>
    <submittedName>
        <fullName evidence="3">Tumor necrosis factor receptor superfamily member 4-like</fullName>
    </submittedName>
</protein>
<dbReference type="Pfam" id="PF00020">
    <property type="entry name" value="TNFR_c6"/>
    <property type="match status" value="2"/>
</dbReference>
<keyword evidence="2" id="KW-1185">Reference proteome</keyword>
<name>A0A1L8FM61_XENLA</name>
<dbReference type="PANTHER" id="PTHR47881">
    <property type="entry name" value="TUMOR NECROSIS FACTOR RECEPTOR SUBFAMILY MEMBER 4"/>
    <property type="match status" value="1"/>
</dbReference>
<evidence type="ECO:0000313" key="3">
    <source>
        <dbReference type="RefSeq" id="XP_041425303.1"/>
    </source>
</evidence>
<dbReference type="OMA" id="CKKWREC"/>
<evidence type="ECO:0000256" key="1">
    <source>
        <dbReference type="PROSITE-ProRule" id="PRU00206"/>
    </source>
</evidence>
<gene>
    <name evidence="3" type="primary">LOC121395568</name>
</gene>
<keyword evidence="1" id="KW-1015">Disulfide bond</keyword>
<dbReference type="RefSeq" id="XP_041425303.1">
    <property type="nucleotide sequence ID" value="XM_041569369.1"/>
</dbReference>
<dbReference type="GO" id="GO:0006954">
    <property type="term" value="P:inflammatory response"/>
    <property type="evidence" value="ECO:0007669"/>
    <property type="project" value="InterPro"/>
</dbReference>
<feature type="disulfide bond" evidence="1">
    <location>
        <begin position="106"/>
        <end position="119"/>
    </location>
</feature>
<reference evidence="3" key="1">
    <citation type="submission" date="2025-08" db="UniProtKB">
        <authorList>
            <consortium name="RefSeq"/>
        </authorList>
    </citation>
    <scope>IDENTIFICATION</scope>
    <source>
        <strain evidence="3">J_2021</strain>
        <tissue evidence="3">Erythrocytes</tissue>
    </source>
</reference>
<dbReference type="Proteomes" id="UP000186698">
    <property type="component" value="Chromosome 7L"/>
</dbReference>
<evidence type="ECO:0000313" key="2">
    <source>
        <dbReference type="Proteomes" id="UP000186698"/>
    </source>
</evidence>
<accession>A0A1L8FM61</accession>
<dbReference type="AlphaFoldDB" id="A0A1L8FM61"/>
<comment type="caution">
    <text evidence="1">Lacks conserved residue(s) required for the propagation of feature annotation.</text>
</comment>
<sequence length="306" mass="33943">MFELGMTLAEVGYFSSRMNQGIKAMAEFCLLMALWFLALLTSNHALCPSHQSSYTPEGGTEICCDFCSEGEEMRKRCTSNNPKPTCAACPEGFYNPPRTNYKCKVCNPCDKSSIEIKPCDKSSDAVCKCPAGSEEKNDKKTACLCKKGNHIVANQCVPCPQGHFSSEDNSKCRPWTNCSITGQEHQESGTSTQDVKCSSPKILPSQVSRSRSSTKAYVPEKTTTSHPWTTEGQSVFNNSTTTTDSTMNWKFLSLILFAVILLIVCATVFLIMIIHMCQRKEKRKFNGCRIPIQEETDPSLTKQITV</sequence>
<dbReference type="InterPro" id="IPR001368">
    <property type="entry name" value="TNFR/NGFR_Cys_rich_reg"/>
</dbReference>
<dbReference type="KEGG" id="xla:121395568"/>
<dbReference type="PROSITE" id="PS50050">
    <property type="entry name" value="TNFR_NGFR_2"/>
    <property type="match status" value="1"/>
</dbReference>
<dbReference type="STRING" id="8355.A0A1L8FM61"/>
<feature type="repeat" description="TNFR-Cys" evidence="1">
    <location>
        <begin position="88"/>
        <end position="127"/>
    </location>
</feature>
<dbReference type="CTD" id="121395568"/>
<dbReference type="SUPFAM" id="SSF57586">
    <property type="entry name" value="TNF receptor-like"/>
    <property type="match status" value="2"/>
</dbReference>
<dbReference type="GeneID" id="121395568"/>
<proteinExistence type="predicted"/>
<feature type="disulfide bond" evidence="1">
    <location>
        <begin position="109"/>
        <end position="127"/>
    </location>
</feature>
<dbReference type="Gene3D" id="2.10.50.10">
    <property type="entry name" value="Tumor Necrosis Factor Receptor, subunit A, domain 2"/>
    <property type="match status" value="2"/>
</dbReference>
<dbReference type="InterPro" id="IPR020445">
    <property type="entry name" value="TNFR_4"/>
</dbReference>
<dbReference type="GO" id="GO:0005031">
    <property type="term" value="F:tumor necrosis factor receptor activity"/>
    <property type="evidence" value="ECO:0007669"/>
    <property type="project" value="InterPro"/>
</dbReference>
<dbReference type="OrthoDB" id="9950067at2759"/>
<dbReference type="PANTHER" id="PTHR47881:SF1">
    <property type="entry name" value="TUMOR NECROSIS FACTOR RECEPTOR SUPERFAMILY MEMBER 4"/>
    <property type="match status" value="1"/>
</dbReference>